<sequence>MGAPLMQTAANEAFLRREITRLRCVRDYPAAGALAQHLDPHVRQTPALQLIDENLEWAFSTPAARLMVSMPSQTGKSQRVAIAGTLRAMLRQPNWRIIIATHAEHLALKHSTEIRNLIQAFGSTARAETGEPLPDRLGLAVPRTASAAKFWRLRGHKGSLTACGVGTALAGIPADYLLLDDLYASMEDADSAAVRRRVNSWLDSVALQRLGADAPIVAISTRWNEHDALAYLQQRMPGEWRVLNFPAIAEDGVLDSLDRAPGELLESPRDQDWPKIREHSPARVWFAMYQGSPRPLKGGLFEQEWFDDHRIAVRPDFAVRIVAVDPADTGQGDEAGIIAAGITTDGRIVLTHDWSARLTSNEWATRAVELALETGAHEIAVEGYTAPTTYRRTVLEAWKQLRAESANPEAPQPFRVHMWRGTGDAVVRSIGLRSDVETGRCVVHGHQLFTMELQAVTWHAGQHQPDRVAAAIIARDRLAAMLGNTAAYASPARLTRDPRDQVRNPIRTRDSWYSRKI</sequence>
<evidence type="ECO:0000313" key="2">
    <source>
        <dbReference type="Proteomes" id="UP001139157"/>
    </source>
</evidence>
<reference evidence="1" key="1">
    <citation type="submission" date="2022-06" db="EMBL/GenBank/DDBJ databases">
        <title>Novel species in genus nocardia.</title>
        <authorList>
            <person name="Li F."/>
        </authorList>
    </citation>
    <scope>NUCLEOTIDE SEQUENCE</scope>
    <source>
        <strain evidence="1">CDC141</strain>
    </source>
</reference>
<comment type="caution">
    <text evidence="1">The sequence shown here is derived from an EMBL/GenBank/DDBJ whole genome shotgun (WGS) entry which is preliminary data.</text>
</comment>
<protein>
    <recommendedName>
        <fullName evidence="3">Terminase</fullName>
    </recommendedName>
</protein>
<keyword evidence="2" id="KW-1185">Reference proteome</keyword>
<dbReference type="RefSeq" id="WP_251912917.1">
    <property type="nucleotide sequence ID" value="NZ_JAMRXG010000006.1"/>
</dbReference>
<dbReference type="EMBL" id="JAMRXG010000006">
    <property type="protein sequence ID" value="MCM6774997.1"/>
    <property type="molecule type" value="Genomic_DNA"/>
</dbReference>
<name>A0A9X2IWJ7_9NOCA</name>
<evidence type="ECO:0008006" key="3">
    <source>
        <dbReference type="Google" id="ProtNLM"/>
    </source>
</evidence>
<gene>
    <name evidence="1" type="ORF">NDR86_16090</name>
</gene>
<evidence type="ECO:0000313" key="1">
    <source>
        <dbReference type="EMBL" id="MCM6774997.1"/>
    </source>
</evidence>
<dbReference type="Proteomes" id="UP001139157">
    <property type="component" value="Unassembled WGS sequence"/>
</dbReference>
<organism evidence="1 2">
    <name type="scientific">Nocardia pulmonis</name>
    <dbReference type="NCBI Taxonomy" id="2951408"/>
    <lineage>
        <taxon>Bacteria</taxon>
        <taxon>Bacillati</taxon>
        <taxon>Actinomycetota</taxon>
        <taxon>Actinomycetes</taxon>
        <taxon>Mycobacteriales</taxon>
        <taxon>Nocardiaceae</taxon>
        <taxon>Nocardia</taxon>
    </lineage>
</organism>
<dbReference type="AlphaFoldDB" id="A0A9X2IWJ7"/>
<accession>A0A9X2IWJ7</accession>
<proteinExistence type="predicted"/>